<protein>
    <submittedName>
        <fullName evidence="9">Multi-sensor hybrid histidine kinase</fullName>
    </submittedName>
</protein>
<dbReference type="Proteomes" id="UP000683511">
    <property type="component" value="Chromosome"/>
</dbReference>
<keyword evidence="3" id="KW-0805">Transcription regulation</keyword>
<name>A0A975T8L7_9NOST</name>
<accession>A0A975T8L7</accession>
<reference evidence="9" key="1">
    <citation type="submission" date="2017-04" db="EMBL/GenBank/DDBJ databases">
        <title>Genome deletions in a multicellular cyanobacterial endosymbiont for morphological adaptation in marine diatoms.</title>
        <authorList>
            <person name="Wang Y."/>
            <person name="Gao H."/>
            <person name="Li R."/>
            <person name="Xu X."/>
        </authorList>
    </citation>
    <scope>NUCLEOTIDE SEQUENCE</scope>
    <source>
        <strain evidence="9">FACHB 800</strain>
    </source>
</reference>
<evidence type="ECO:0000313" key="10">
    <source>
        <dbReference type="Proteomes" id="UP000683511"/>
    </source>
</evidence>
<organism evidence="9 10">
    <name type="scientific">Richelia sinica FACHB-800</name>
    <dbReference type="NCBI Taxonomy" id="1357546"/>
    <lineage>
        <taxon>Bacteria</taxon>
        <taxon>Bacillati</taxon>
        <taxon>Cyanobacteriota</taxon>
        <taxon>Cyanophyceae</taxon>
        <taxon>Nostocales</taxon>
        <taxon>Nostocaceae</taxon>
        <taxon>Richelia</taxon>
    </lineage>
</organism>
<dbReference type="RefSeq" id="WP_244997435.1">
    <property type="nucleotide sequence ID" value="NZ_CP021056.1"/>
</dbReference>
<keyword evidence="4" id="KW-0238">DNA-binding</keyword>
<dbReference type="SUPFAM" id="SSF52172">
    <property type="entry name" value="CheY-like"/>
    <property type="match status" value="1"/>
</dbReference>
<dbReference type="PROSITE" id="PS50110">
    <property type="entry name" value="RESPONSE_REGULATORY"/>
    <property type="match status" value="1"/>
</dbReference>
<dbReference type="CDD" id="cd19920">
    <property type="entry name" value="REC_PA4781-like"/>
    <property type="match status" value="1"/>
</dbReference>
<dbReference type="GO" id="GO:0005829">
    <property type="term" value="C:cytosol"/>
    <property type="evidence" value="ECO:0007669"/>
    <property type="project" value="TreeGrafter"/>
</dbReference>
<dbReference type="InterPro" id="IPR001789">
    <property type="entry name" value="Sig_transdc_resp-reg_receiver"/>
</dbReference>
<evidence type="ECO:0000259" key="8">
    <source>
        <dbReference type="PROSITE" id="PS50110"/>
    </source>
</evidence>
<keyword evidence="7" id="KW-0175">Coiled coil</keyword>
<evidence type="ECO:0000256" key="6">
    <source>
        <dbReference type="PROSITE-ProRule" id="PRU00169"/>
    </source>
</evidence>
<dbReference type="EMBL" id="CP021056">
    <property type="protein sequence ID" value="QXE24228.1"/>
    <property type="molecule type" value="Genomic_DNA"/>
</dbReference>
<evidence type="ECO:0000313" key="9">
    <source>
        <dbReference type="EMBL" id="QXE24228.1"/>
    </source>
</evidence>
<dbReference type="InterPro" id="IPR035965">
    <property type="entry name" value="PAS-like_dom_sf"/>
</dbReference>
<dbReference type="InterPro" id="IPR039420">
    <property type="entry name" value="WalR-like"/>
</dbReference>
<dbReference type="GO" id="GO:0000976">
    <property type="term" value="F:transcription cis-regulatory region binding"/>
    <property type="evidence" value="ECO:0007669"/>
    <property type="project" value="TreeGrafter"/>
</dbReference>
<dbReference type="GO" id="GO:0000156">
    <property type="term" value="F:phosphorelay response regulator activity"/>
    <property type="evidence" value="ECO:0007669"/>
    <property type="project" value="TreeGrafter"/>
</dbReference>
<dbReference type="PANTHER" id="PTHR48111:SF1">
    <property type="entry name" value="TWO-COMPONENT RESPONSE REGULATOR ORR33"/>
    <property type="match status" value="1"/>
</dbReference>
<evidence type="ECO:0000256" key="3">
    <source>
        <dbReference type="ARBA" id="ARBA00023015"/>
    </source>
</evidence>
<feature type="domain" description="Response regulatory" evidence="8">
    <location>
        <begin position="12"/>
        <end position="128"/>
    </location>
</feature>
<dbReference type="SMART" id="SM00448">
    <property type="entry name" value="REC"/>
    <property type="match status" value="1"/>
</dbReference>
<gene>
    <name evidence="9" type="ORF">B6N60_02932</name>
</gene>
<evidence type="ECO:0000256" key="2">
    <source>
        <dbReference type="ARBA" id="ARBA00023012"/>
    </source>
</evidence>
<dbReference type="GO" id="GO:0032993">
    <property type="term" value="C:protein-DNA complex"/>
    <property type="evidence" value="ECO:0007669"/>
    <property type="project" value="TreeGrafter"/>
</dbReference>
<feature type="coiled-coil region" evidence="7">
    <location>
        <begin position="123"/>
        <end position="178"/>
    </location>
</feature>
<evidence type="ECO:0000256" key="4">
    <source>
        <dbReference type="ARBA" id="ARBA00023125"/>
    </source>
</evidence>
<dbReference type="GO" id="GO:0016301">
    <property type="term" value="F:kinase activity"/>
    <property type="evidence" value="ECO:0007669"/>
    <property type="project" value="UniProtKB-KW"/>
</dbReference>
<dbReference type="GO" id="GO:0006355">
    <property type="term" value="P:regulation of DNA-templated transcription"/>
    <property type="evidence" value="ECO:0007669"/>
    <property type="project" value="TreeGrafter"/>
</dbReference>
<keyword evidence="1 6" id="KW-0597">Phosphoprotein</keyword>
<dbReference type="Gene3D" id="3.30.450.20">
    <property type="entry name" value="PAS domain"/>
    <property type="match status" value="1"/>
</dbReference>
<dbReference type="KEGG" id="rsin:B6N60_02932"/>
<sequence>MSQLQILPSPANILVVDDNPVNLVLLSKVLANAGYKVRSAPDAHLALMSVQAKLPDLILLDIMMTDMDGYEVCQTLKSSEKTRDIPVIFISALDEPLDKVKAFTVGGADYIPKPFQAQEVIVRVENQLRIQRLQRQLREQNQQLQQGIYERDRALEDLKQAQEKLRKATSRLSILIENLQAAVLVEDENRQIALLNQEFCYTFELAVSPQELLGADCSQIAQKCDYLFLDPVKFGERITEVVNQKQPVVAEEIQFLDGSIYERDYIPIFDQQEYQGHLWQYRYLCTS</sequence>
<dbReference type="PANTHER" id="PTHR48111">
    <property type="entry name" value="REGULATOR OF RPOS"/>
    <property type="match status" value="1"/>
</dbReference>
<keyword evidence="9" id="KW-0808">Transferase</keyword>
<keyword evidence="2" id="KW-0902">Two-component regulatory system</keyword>
<evidence type="ECO:0000256" key="1">
    <source>
        <dbReference type="ARBA" id="ARBA00022553"/>
    </source>
</evidence>
<evidence type="ECO:0000256" key="7">
    <source>
        <dbReference type="SAM" id="Coils"/>
    </source>
</evidence>
<dbReference type="Pfam" id="PF00072">
    <property type="entry name" value="Response_reg"/>
    <property type="match status" value="1"/>
</dbReference>
<dbReference type="AlphaFoldDB" id="A0A975T8L7"/>
<dbReference type="Gene3D" id="3.40.50.2300">
    <property type="match status" value="1"/>
</dbReference>
<keyword evidence="10" id="KW-1185">Reference proteome</keyword>
<keyword evidence="5" id="KW-0804">Transcription</keyword>
<dbReference type="SUPFAM" id="SSF55785">
    <property type="entry name" value="PYP-like sensor domain (PAS domain)"/>
    <property type="match status" value="1"/>
</dbReference>
<keyword evidence="9" id="KW-0418">Kinase</keyword>
<feature type="modified residue" description="4-aspartylphosphate" evidence="6">
    <location>
        <position position="61"/>
    </location>
</feature>
<evidence type="ECO:0000256" key="5">
    <source>
        <dbReference type="ARBA" id="ARBA00023163"/>
    </source>
</evidence>
<dbReference type="InterPro" id="IPR011006">
    <property type="entry name" value="CheY-like_superfamily"/>
</dbReference>
<proteinExistence type="predicted"/>